<name>A0A9P8LSU4_9EUKA</name>
<proteinExistence type="predicted"/>
<evidence type="ECO:0000313" key="1">
    <source>
        <dbReference type="EMBL" id="KAH0573723.1"/>
    </source>
</evidence>
<accession>A0A9P8LSU4</accession>
<dbReference type="GeneID" id="94297681"/>
<organism evidence="1 2">
    <name type="scientific">Spironucleus salmonicida</name>
    <dbReference type="NCBI Taxonomy" id="348837"/>
    <lineage>
        <taxon>Eukaryota</taxon>
        <taxon>Metamonada</taxon>
        <taxon>Diplomonadida</taxon>
        <taxon>Hexamitidae</taxon>
        <taxon>Hexamitinae</taxon>
        <taxon>Spironucleus</taxon>
    </lineage>
</organism>
<reference evidence="1 2" key="1">
    <citation type="journal article" date="2014" name="PLoS Genet.">
        <title>The Genome of Spironucleus salmonicida Highlights a Fish Pathogen Adapted to Fluctuating Environments.</title>
        <authorList>
            <person name="Xu F."/>
            <person name="Jerlstrom-Hultqvist J."/>
            <person name="Einarsson E."/>
            <person name="Astvaldsson A."/>
            <person name="Svard S.G."/>
            <person name="Andersson J.O."/>
        </authorList>
    </citation>
    <scope>NUCLEOTIDE SEQUENCE [LARGE SCALE GENOMIC DNA]</scope>
    <source>
        <strain evidence="1 2">ATCC 50377</strain>
    </source>
</reference>
<dbReference type="KEGG" id="ssao:94297681"/>
<dbReference type="EMBL" id="AUWU02000004">
    <property type="protein sequence ID" value="KAH0573723.1"/>
    <property type="molecule type" value="Genomic_DNA"/>
</dbReference>
<comment type="caution">
    <text evidence="1">The sequence shown here is derived from an EMBL/GenBank/DDBJ whole genome shotgun (WGS) entry which is preliminary data.</text>
</comment>
<gene>
    <name evidence="1" type="ORF">SS50377_23658</name>
</gene>
<dbReference type="RefSeq" id="XP_067764496.1">
    <property type="nucleotide sequence ID" value="XM_067907522.1"/>
</dbReference>
<keyword evidence="2" id="KW-1185">Reference proteome</keyword>
<dbReference type="AlphaFoldDB" id="A0A9P8LSU4"/>
<sequence length="184" mass="21445">MIMLQFKIQISIMRATFDFVSLFQSTPTTVDPISKSFQSLFPYPQFFDQLCKLHEDLITIKANFPASIHIRKSFIQQENIQLEKLKQNLCQINDNAQFFEDDHSLLSENTLLARLNQKNFVNALAAISKSQSVLNKLNYEIREYVISQRENQDLEKKLEEGLEICEYNLKIIQDEATVLGVDYE</sequence>
<dbReference type="Proteomes" id="UP000018208">
    <property type="component" value="Unassembled WGS sequence"/>
</dbReference>
<protein>
    <submittedName>
        <fullName evidence="1">Uncharacterized protein</fullName>
    </submittedName>
</protein>
<evidence type="ECO:0000313" key="2">
    <source>
        <dbReference type="Proteomes" id="UP000018208"/>
    </source>
</evidence>